<dbReference type="RefSeq" id="WP_091240477.1">
    <property type="nucleotide sequence ID" value="NZ_FNAG01000002.1"/>
</dbReference>
<gene>
    <name evidence="1" type="ORF">SAMN04488509_102449</name>
</gene>
<dbReference type="EMBL" id="FNAG01000002">
    <property type="protein sequence ID" value="SDD43662.1"/>
    <property type="molecule type" value="Genomic_DNA"/>
</dbReference>
<keyword evidence="2" id="KW-1185">Reference proteome</keyword>
<dbReference type="OrthoDB" id="9779968at2"/>
<name>A0A1G6UQP6_9GAMM</name>
<dbReference type="AlphaFoldDB" id="A0A1G6UQP6"/>
<dbReference type="PROSITE" id="PS51318">
    <property type="entry name" value="TAT"/>
    <property type="match status" value="1"/>
</dbReference>
<accession>A0A1G6UQP6</accession>
<proteinExistence type="predicted"/>
<evidence type="ECO:0000313" key="2">
    <source>
        <dbReference type="Proteomes" id="UP000199603"/>
    </source>
</evidence>
<dbReference type="Pfam" id="PF07394">
    <property type="entry name" value="DUF1501"/>
    <property type="match status" value="1"/>
</dbReference>
<dbReference type="InterPro" id="IPR010869">
    <property type="entry name" value="DUF1501"/>
</dbReference>
<protein>
    <submittedName>
        <fullName evidence="1">Uncharacterized conserved protein, DUF1501 family</fullName>
    </submittedName>
</protein>
<dbReference type="STRING" id="265719.SAMN04488509_102449"/>
<evidence type="ECO:0000313" key="1">
    <source>
        <dbReference type="EMBL" id="SDD43662.1"/>
    </source>
</evidence>
<dbReference type="PANTHER" id="PTHR43737">
    <property type="entry name" value="BLL7424 PROTEIN"/>
    <property type="match status" value="1"/>
</dbReference>
<sequence length="492" mass="53143">MSRIDRREFLHRALRATAASAAFGSMLGKLELAQAAAPKLLGTDYRALVCIYLHGGNDCFNMVVPRDSNYSAYAARRGELAVPQNQLLALNPSVAPLGGGQFGLHPQMTGTQQMFNAGRAAIIANVGPLVRPMSKALYQQAGTPRPAQLFSHSDQTVLWQTPRADAADRTGWGGRLADIFAASNSNQVLSMNVSLDGDNVFQTGVQVAPYFMSSQGVEQISFIQTGAANCADGGQGWNRRRCLAFNALLDQSQTHAFERAYALKTRRTLQTTDQVVAALANVPADDVLFRPFWDAFGLAWNPSNLPALPRLAAQLLMVARMIRARDTLQMSRQLFYAGLGGFDTHDRQLEDHPGLLRQLSQAVMAFYQVLDNPAMSLGSSVTTFTASEFGRTLSINGDGTDHGWGGHHLVFGGAVQGGRFYGRFPSLAASASNPDDAGWGQVIPTLSADQYAATLARWYGLSDADRSTIFPNLQHMSGNLVAIEGPNLGFMV</sequence>
<dbReference type="Proteomes" id="UP000199603">
    <property type="component" value="Unassembled WGS sequence"/>
</dbReference>
<reference evidence="1 2" key="1">
    <citation type="submission" date="2016-10" db="EMBL/GenBank/DDBJ databases">
        <authorList>
            <person name="de Groot N.N."/>
        </authorList>
    </citation>
    <scope>NUCLEOTIDE SEQUENCE [LARGE SCALE GENOMIC DNA]</scope>
    <source>
        <strain evidence="1 2">DSM 16957</strain>
    </source>
</reference>
<dbReference type="PANTHER" id="PTHR43737:SF1">
    <property type="entry name" value="DUF1501 DOMAIN-CONTAINING PROTEIN"/>
    <property type="match status" value="1"/>
</dbReference>
<organism evidence="1 2">
    <name type="scientific">Aquimonas voraii</name>
    <dbReference type="NCBI Taxonomy" id="265719"/>
    <lineage>
        <taxon>Bacteria</taxon>
        <taxon>Pseudomonadati</taxon>
        <taxon>Pseudomonadota</taxon>
        <taxon>Gammaproteobacteria</taxon>
        <taxon>Lysobacterales</taxon>
        <taxon>Lysobacteraceae</taxon>
        <taxon>Aquimonas</taxon>
    </lineage>
</organism>
<dbReference type="InterPro" id="IPR006311">
    <property type="entry name" value="TAT_signal"/>
</dbReference>